<dbReference type="GeneID" id="8616354"/>
<dbReference type="HOGENOM" id="CLU_724470_0_0_1"/>
<protein>
    <recommendedName>
        <fullName evidence="5">Dickkopf N-terminal cysteine-rich domain-containing protein</fullName>
    </recommendedName>
</protein>
<dbReference type="VEuPathDB" id="AmoebaDB:DDB_G0268094"/>
<keyword evidence="1" id="KW-0472">Membrane</keyword>
<organism evidence="3 4">
    <name type="scientific">Dictyostelium discoideum</name>
    <name type="common">Social amoeba</name>
    <dbReference type="NCBI Taxonomy" id="44689"/>
    <lineage>
        <taxon>Eukaryota</taxon>
        <taxon>Amoebozoa</taxon>
        <taxon>Evosea</taxon>
        <taxon>Eumycetozoa</taxon>
        <taxon>Dictyostelia</taxon>
        <taxon>Dictyosteliales</taxon>
        <taxon>Dictyosteliaceae</taxon>
        <taxon>Dictyostelium</taxon>
    </lineage>
</organism>
<dbReference type="PANTHER" id="PTHR33459">
    <property type="entry name" value="DD-GDCA PROTEIN"/>
    <property type="match status" value="1"/>
</dbReference>
<dbReference type="PANTHER" id="PTHR33459:SF18">
    <property type="entry name" value="DICKKOPF N-TERMINAL CYSTEINE-RICH DOMAIN-CONTAINING PROTEIN"/>
    <property type="match status" value="1"/>
</dbReference>
<reference evidence="3 4" key="1">
    <citation type="journal article" date="2005" name="Nature">
        <title>The genome of the social amoeba Dictyostelium discoideum.</title>
        <authorList>
            <consortium name="The Dictyostelium discoideum Sequencing Consortium"/>
            <person name="Eichinger L."/>
            <person name="Pachebat J.A."/>
            <person name="Glockner G."/>
            <person name="Rajandream M.A."/>
            <person name="Sucgang R."/>
            <person name="Berriman M."/>
            <person name="Song J."/>
            <person name="Olsen R."/>
            <person name="Szafranski K."/>
            <person name="Xu Q."/>
            <person name="Tunggal B."/>
            <person name="Kummerfeld S."/>
            <person name="Madera M."/>
            <person name="Konfortov B.A."/>
            <person name="Rivero F."/>
            <person name="Bankier A.T."/>
            <person name="Lehmann R."/>
            <person name="Hamlin N."/>
            <person name="Davies R."/>
            <person name="Gaudet P."/>
            <person name="Fey P."/>
            <person name="Pilcher K."/>
            <person name="Chen G."/>
            <person name="Saunders D."/>
            <person name="Sodergren E."/>
            <person name="Davis P."/>
            <person name="Kerhornou A."/>
            <person name="Nie X."/>
            <person name="Hall N."/>
            <person name="Anjard C."/>
            <person name="Hemphill L."/>
            <person name="Bason N."/>
            <person name="Farbrother P."/>
            <person name="Desany B."/>
            <person name="Just E."/>
            <person name="Morio T."/>
            <person name="Rost R."/>
            <person name="Churcher C."/>
            <person name="Cooper J."/>
            <person name="Haydock S."/>
            <person name="van Driessche N."/>
            <person name="Cronin A."/>
            <person name="Goodhead I."/>
            <person name="Muzny D."/>
            <person name="Mourier T."/>
            <person name="Pain A."/>
            <person name="Lu M."/>
            <person name="Harper D."/>
            <person name="Lindsay R."/>
            <person name="Hauser H."/>
            <person name="James K."/>
            <person name="Quiles M."/>
            <person name="Madan Babu M."/>
            <person name="Saito T."/>
            <person name="Buchrieser C."/>
            <person name="Wardroper A."/>
            <person name="Felder M."/>
            <person name="Thangavelu M."/>
            <person name="Johnson D."/>
            <person name="Knights A."/>
            <person name="Loulseged H."/>
            <person name="Mungall K."/>
            <person name="Oliver K."/>
            <person name="Price C."/>
            <person name="Quail M.A."/>
            <person name="Urushihara H."/>
            <person name="Hernandez J."/>
            <person name="Rabbinowitsch E."/>
            <person name="Steffen D."/>
            <person name="Sanders M."/>
            <person name="Ma J."/>
            <person name="Kohara Y."/>
            <person name="Sharp S."/>
            <person name="Simmonds M."/>
            <person name="Spiegler S."/>
            <person name="Tivey A."/>
            <person name="Sugano S."/>
            <person name="White B."/>
            <person name="Walker D."/>
            <person name="Woodward J."/>
            <person name="Winckler T."/>
            <person name="Tanaka Y."/>
            <person name="Shaulsky G."/>
            <person name="Schleicher M."/>
            <person name="Weinstock G."/>
            <person name="Rosenthal A."/>
            <person name="Cox E.C."/>
            <person name="Chisholm R.L."/>
            <person name="Gibbs R."/>
            <person name="Loomis W.F."/>
            <person name="Platzer M."/>
            <person name="Kay R.R."/>
            <person name="Williams J."/>
            <person name="Dear P.H."/>
            <person name="Noegel A.A."/>
            <person name="Barrell B."/>
            <person name="Kuspa A."/>
        </authorList>
    </citation>
    <scope>NUCLEOTIDE SEQUENCE [LARGE SCALE GENOMIC DNA]</scope>
    <source>
        <strain evidence="3 4">AX4</strain>
    </source>
</reference>
<evidence type="ECO:0000256" key="2">
    <source>
        <dbReference type="SAM" id="SignalP"/>
    </source>
</evidence>
<feature type="transmembrane region" description="Helical" evidence="1">
    <location>
        <begin position="362"/>
        <end position="380"/>
    </location>
</feature>
<dbReference type="dictyBase" id="DDB_G0268094"/>
<accession>Q55FI6</accession>
<dbReference type="OMA" id="CEFGSFC"/>
<proteinExistence type="predicted"/>
<dbReference type="Proteomes" id="UP000002195">
    <property type="component" value="Unassembled WGS sequence"/>
</dbReference>
<name>Q55FI6_DICDI</name>
<dbReference type="eggNOG" id="ENOG502RHCS">
    <property type="taxonomic scope" value="Eukaryota"/>
</dbReference>
<evidence type="ECO:0000313" key="3">
    <source>
        <dbReference type="EMBL" id="EAL73500.1"/>
    </source>
</evidence>
<feature type="chain" id="PRO_5005696282" description="Dickkopf N-terminal cysteine-rich domain-containing protein" evidence="2">
    <location>
        <begin position="19"/>
        <end position="382"/>
    </location>
</feature>
<evidence type="ECO:0000256" key="1">
    <source>
        <dbReference type="SAM" id="Phobius"/>
    </source>
</evidence>
<keyword evidence="4" id="KW-1185">Reference proteome</keyword>
<dbReference type="PaxDb" id="44689-DDB0189772"/>
<sequence length="382" mass="43247">MKIKIIFSICFILTFIHSKLFVKSLFNSSNICFKSCSEIGEQCITDNQCFGDSKCLKKIPSYQFGHNESTSKCSIIRNLNEKCNENQCSSGLFCEFEWFYSSEGGSCRNTRFSLIDEDCSSFRDCSSLFADCINGKCKSNQNKCFVDFDCSSNQYCNSDIGKCEIFSKINQPCNSSLPQSCEFGSFCSINSNICQQSFSLNQGDKCNPQSQTDCKLNYYCSSSDGICVEYEANKNNCNGNENICDSSYSVCGCDSQCHSVVNVNIKSSKPLTDLRDCLIKYNISIVRNSNSENSTIYKKCSKEYCQYLTMLSIDNNDNNYFQCTNKTSTNIISNLPICLKANNNNNNNNNIPPSLNHSNRNIYINHYLSIIILFYFIFFVNN</sequence>
<feature type="signal peptide" evidence="2">
    <location>
        <begin position="1"/>
        <end position="18"/>
    </location>
</feature>
<dbReference type="PhylomeDB" id="Q55FI6"/>
<dbReference type="EMBL" id="AAFI02000003">
    <property type="protein sequence ID" value="EAL73500.1"/>
    <property type="molecule type" value="Genomic_DNA"/>
</dbReference>
<keyword evidence="1" id="KW-0812">Transmembrane</keyword>
<evidence type="ECO:0008006" key="5">
    <source>
        <dbReference type="Google" id="ProtNLM"/>
    </source>
</evidence>
<evidence type="ECO:0000313" key="4">
    <source>
        <dbReference type="Proteomes" id="UP000002195"/>
    </source>
</evidence>
<gene>
    <name evidence="3" type="ORF">DDB_G0268094</name>
</gene>
<keyword evidence="2" id="KW-0732">Signal</keyword>
<dbReference type="InterPro" id="IPR052326">
    <property type="entry name" value="Diff-Dev_Assoc_Protein"/>
</dbReference>
<keyword evidence="1" id="KW-1133">Transmembrane helix</keyword>
<dbReference type="RefSeq" id="XP_647547.1">
    <property type="nucleotide sequence ID" value="XM_642455.1"/>
</dbReference>
<comment type="caution">
    <text evidence="3">The sequence shown here is derived from an EMBL/GenBank/DDBJ whole genome shotgun (WGS) entry which is preliminary data.</text>
</comment>
<dbReference type="KEGG" id="ddi:DDB_G0268094"/>
<dbReference type="InParanoid" id="Q55FI6"/>
<dbReference type="AlphaFoldDB" id="Q55FI6"/>